<gene>
    <name evidence="1" type="ORF">GGP41_008702</name>
</gene>
<evidence type="ECO:0000313" key="1">
    <source>
        <dbReference type="EMBL" id="KAF5844753.1"/>
    </source>
</evidence>
<dbReference type="AlphaFoldDB" id="A0A8H5ZB54"/>
<name>A0A8H5ZB54_COCSA</name>
<dbReference type="EMBL" id="WNKQ01000021">
    <property type="protein sequence ID" value="KAF5844753.1"/>
    <property type="molecule type" value="Genomic_DNA"/>
</dbReference>
<proteinExistence type="predicted"/>
<sequence>MPRWFCLEGLARVQLPTAHLSTSGSHAGRGTNQAVEHRGAAEEERHVDCICDKGRATAIAGRARRRLAWCGLISAGPVDGAAAVCRCSGRGPVPALASTHCHDVTCGVGTNVKSQCSSDT</sequence>
<comment type="caution">
    <text evidence="1">The sequence shown here is derived from an EMBL/GenBank/DDBJ whole genome shotgun (WGS) entry which is preliminary data.</text>
</comment>
<reference evidence="1" key="1">
    <citation type="submission" date="2019-11" db="EMBL/GenBank/DDBJ databases">
        <title>Bipolaris sorokiniana Genome sequencing.</title>
        <authorList>
            <person name="Wang H."/>
        </authorList>
    </citation>
    <scope>NUCLEOTIDE SEQUENCE</scope>
</reference>
<organism evidence="1 2">
    <name type="scientific">Cochliobolus sativus</name>
    <name type="common">Common root rot and spot blotch fungus</name>
    <name type="synonym">Bipolaris sorokiniana</name>
    <dbReference type="NCBI Taxonomy" id="45130"/>
    <lineage>
        <taxon>Eukaryota</taxon>
        <taxon>Fungi</taxon>
        <taxon>Dikarya</taxon>
        <taxon>Ascomycota</taxon>
        <taxon>Pezizomycotina</taxon>
        <taxon>Dothideomycetes</taxon>
        <taxon>Pleosporomycetidae</taxon>
        <taxon>Pleosporales</taxon>
        <taxon>Pleosporineae</taxon>
        <taxon>Pleosporaceae</taxon>
        <taxon>Bipolaris</taxon>
    </lineage>
</organism>
<protein>
    <submittedName>
        <fullName evidence="1">Uncharacterized protein</fullName>
    </submittedName>
</protein>
<dbReference type="Proteomes" id="UP000624244">
    <property type="component" value="Unassembled WGS sequence"/>
</dbReference>
<accession>A0A8H5ZB54</accession>
<evidence type="ECO:0000313" key="2">
    <source>
        <dbReference type="Proteomes" id="UP000624244"/>
    </source>
</evidence>